<dbReference type="Pfam" id="PF07676">
    <property type="entry name" value="PD40"/>
    <property type="match status" value="1"/>
</dbReference>
<dbReference type="PANTHER" id="PTHR36842">
    <property type="entry name" value="PROTEIN TOLB HOMOLOG"/>
    <property type="match status" value="1"/>
</dbReference>
<dbReference type="OrthoDB" id="108903at2"/>
<comment type="similarity">
    <text evidence="1">Belongs to the TolB family.</text>
</comment>
<dbReference type="AlphaFoldDB" id="A0A1Y0ISX0"/>
<accession>A0A1Y0ISX0</accession>
<dbReference type="SUPFAM" id="SSF82171">
    <property type="entry name" value="DPP6 N-terminal domain-like"/>
    <property type="match status" value="1"/>
</dbReference>
<dbReference type="InterPro" id="IPR011659">
    <property type="entry name" value="WD40"/>
</dbReference>
<evidence type="ECO:0000256" key="2">
    <source>
        <dbReference type="SAM" id="SignalP"/>
    </source>
</evidence>
<feature type="chain" id="PRO_5038872931" description="Translocation protein TolB" evidence="2">
    <location>
        <begin position="27"/>
        <end position="426"/>
    </location>
</feature>
<gene>
    <name evidence="3" type="ORF">CBW65_19370</name>
</gene>
<reference evidence="4" key="1">
    <citation type="submission" date="2017-05" db="EMBL/GenBank/DDBJ databases">
        <authorList>
            <person name="Sung H."/>
        </authorList>
    </citation>
    <scope>NUCLEOTIDE SEQUENCE [LARGE SCALE GENOMIC DNA]</scope>
    <source>
        <strain evidence="4">AR23208</strain>
    </source>
</reference>
<dbReference type="Gene3D" id="2.120.10.30">
    <property type="entry name" value="TolB, C-terminal domain"/>
    <property type="match status" value="2"/>
</dbReference>
<keyword evidence="2" id="KW-0732">Signal</keyword>
<feature type="signal peptide" evidence="2">
    <location>
        <begin position="1"/>
        <end position="26"/>
    </location>
</feature>
<proteinExistence type="inferred from homology"/>
<organism evidence="3 4">
    <name type="scientific">Tumebacillus avium</name>
    <dbReference type="NCBI Taxonomy" id="1903704"/>
    <lineage>
        <taxon>Bacteria</taxon>
        <taxon>Bacillati</taxon>
        <taxon>Bacillota</taxon>
        <taxon>Bacilli</taxon>
        <taxon>Bacillales</taxon>
        <taxon>Alicyclobacillaceae</taxon>
        <taxon>Tumebacillus</taxon>
    </lineage>
</organism>
<evidence type="ECO:0000256" key="1">
    <source>
        <dbReference type="ARBA" id="ARBA00009820"/>
    </source>
</evidence>
<dbReference type="PANTHER" id="PTHR36842:SF1">
    <property type="entry name" value="PROTEIN TOLB"/>
    <property type="match status" value="1"/>
</dbReference>
<evidence type="ECO:0000313" key="4">
    <source>
        <dbReference type="Proteomes" id="UP000195437"/>
    </source>
</evidence>
<evidence type="ECO:0000313" key="3">
    <source>
        <dbReference type="EMBL" id="ARU62896.1"/>
    </source>
</evidence>
<evidence type="ECO:0008006" key="5">
    <source>
        <dbReference type="Google" id="ProtNLM"/>
    </source>
</evidence>
<name>A0A1Y0ISX0_9BACL</name>
<dbReference type="KEGG" id="tum:CBW65_19370"/>
<sequence>MKRFWKQIGLVFLCMILLFCWTSAPAAAWHGDSLELAFIRDGKLWVKQGVQERPVTADGIASWPLWSPDGKWIAFQKRERVQDDTAQLWVYDAANGRTFPVHDRVISARWSPKENLLALRVDSDLLVADLRKGAVRAAQQVVPGISNYSWFPDGSGFLVSSEAHLEPTGWTSSELYKVWYSPDEEAKQVRKFYSLPSPLRFQENDYLAIGTGGFKWSEDGKWIAFIATQTASLSADANVLCLLSADGKFFKPAAEMLAYDEWFKWAPAGAKLGVIAGSGRFSLLGKRLQLFGPPFGKGENLTPDGRVDRSFAWLDEQSLLVARSAAPKSDQTPLGNTFPRVMRVDAKNGSAQPLSTPPAGAGDFDPQVLAKGIALSWVRWNKSRADIWVSNADGSNAKLWVEGIGEGQMYYEHWHWDSVLSWKPIS</sequence>
<dbReference type="InterPro" id="IPR011042">
    <property type="entry name" value="6-blade_b-propeller_TolB-like"/>
</dbReference>
<protein>
    <recommendedName>
        <fullName evidence="5">Translocation protein TolB</fullName>
    </recommendedName>
</protein>
<dbReference type="EMBL" id="CP021434">
    <property type="protein sequence ID" value="ARU62896.1"/>
    <property type="molecule type" value="Genomic_DNA"/>
</dbReference>
<dbReference type="Proteomes" id="UP000195437">
    <property type="component" value="Chromosome"/>
</dbReference>
<dbReference type="RefSeq" id="WP_087458246.1">
    <property type="nucleotide sequence ID" value="NZ_CP021434.1"/>
</dbReference>
<keyword evidence="4" id="KW-1185">Reference proteome</keyword>